<feature type="region of interest" description="Disordered" evidence="7">
    <location>
        <begin position="1"/>
        <end position="46"/>
    </location>
</feature>
<keyword evidence="3" id="KW-0808">Transferase</keyword>
<keyword evidence="6" id="KW-0863">Zinc-finger</keyword>
<evidence type="ECO:0000313" key="9">
    <source>
        <dbReference type="EMBL" id="EXJ84906.1"/>
    </source>
</evidence>
<evidence type="ECO:0000256" key="3">
    <source>
        <dbReference type="ARBA" id="ARBA00022679"/>
    </source>
</evidence>
<dbReference type="Gene3D" id="3.30.40.10">
    <property type="entry name" value="Zinc/RING finger domain, C3HC4 (zinc finger)"/>
    <property type="match status" value="1"/>
</dbReference>
<dbReference type="GO" id="GO:0000209">
    <property type="term" value="P:protein polyubiquitination"/>
    <property type="evidence" value="ECO:0007669"/>
    <property type="project" value="TreeGrafter"/>
</dbReference>
<dbReference type="RefSeq" id="XP_007733891.1">
    <property type="nucleotide sequence ID" value="XM_007735701.1"/>
</dbReference>
<keyword evidence="10" id="KW-1185">Reference proteome</keyword>
<dbReference type="InterPro" id="IPR013083">
    <property type="entry name" value="Znf_RING/FYVE/PHD"/>
</dbReference>
<feature type="compositionally biased region" description="Acidic residues" evidence="7">
    <location>
        <begin position="1"/>
        <end position="10"/>
    </location>
</feature>
<feature type="compositionally biased region" description="Polar residues" evidence="7">
    <location>
        <begin position="320"/>
        <end position="333"/>
    </location>
</feature>
<sequence>MAPQTLEDDIAQNVAKPSGQPSASIAIPEAELPPPPNHPPPALPDAALPPPENCVICLDHITEKAIALPCRHEQFDFPCLGTWLQRQQVCPLCKGKVQAIRFDVGEKDTGGSKVFYLPPPEAPVSRRPAAAAVRQRRPRHHRGYATGGHTALLGRTNVEETRDNSLEFRREVYRHKLYSLHVGTNRVSRYRNLTPESFVKDERLTTRARMWIRRELQVFDFLSSSSPTTGSASADRRASNADFLLEYIIAILKSIDLKGSTGQAEELLKDFLGRDNAKLFLHELEAWLRSPYEYLKDWDRAVQYAIPSEVAESGNGPDFSRNSHNPCRHPNQSHPRRDRTSVPEWFSNGFVLRDDAVRARSR</sequence>
<dbReference type="PANTHER" id="PTHR46077:SF1">
    <property type="entry name" value="TOP1 BINDING ARGININE_SERINE RICH PROTEIN, E3 UBIQUITIN LIGASE"/>
    <property type="match status" value="1"/>
</dbReference>
<dbReference type="SMART" id="SM00184">
    <property type="entry name" value="RING"/>
    <property type="match status" value="1"/>
</dbReference>
<feature type="domain" description="RING-type" evidence="8">
    <location>
        <begin position="54"/>
        <end position="94"/>
    </location>
</feature>
<evidence type="ECO:0000256" key="2">
    <source>
        <dbReference type="ARBA" id="ARBA00012483"/>
    </source>
</evidence>
<dbReference type="eggNOG" id="KOG0800">
    <property type="taxonomic scope" value="Eukaryota"/>
</dbReference>
<keyword evidence="6" id="KW-0862">Zinc</keyword>
<gene>
    <name evidence="9" type="ORF">A1O3_05581</name>
</gene>
<evidence type="ECO:0000259" key="8">
    <source>
        <dbReference type="PROSITE" id="PS50089"/>
    </source>
</evidence>
<evidence type="ECO:0000256" key="7">
    <source>
        <dbReference type="SAM" id="MobiDB-lite"/>
    </source>
</evidence>
<dbReference type="EMBL" id="AMGY01000004">
    <property type="protein sequence ID" value="EXJ84906.1"/>
    <property type="molecule type" value="Genomic_DNA"/>
</dbReference>
<accession>W9Y6R7</accession>
<dbReference type="EC" id="2.3.2.27" evidence="2"/>
<evidence type="ECO:0000256" key="1">
    <source>
        <dbReference type="ARBA" id="ARBA00000900"/>
    </source>
</evidence>
<feature type="region of interest" description="Disordered" evidence="7">
    <location>
        <begin position="313"/>
        <end position="341"/>
    </location>
</feature>
<name>W9Y6R7_9EURO</name>
<feature type="compositionally biased region" description="Pro residues" evidence="7">
    <location>
        <begin position="31"/>
        <end position="46"/>
    </location>
</feature>
<dbReference type="HOGENOM" id="CLU_050242_0_1_1"/>
<dbReference type="GO" id="GO:0008270">
    <property type="term" value="F:zinc ion binding"/>
    <property type="evidence" value="ECO:0007669"/>
    <property type="project" value="UniProtKB-KW"/>
</dbReference>
<keyword evidence="5" id="KW-0804">Transcription</keyword>
<dbReference type="GeneID" id="19169691"/>
<comment type="caution">
    <text evidence="9">The sequence shown here is derived from an EMBL/GenBank/DDBJ whole genome shotgun (WGS) entry which is preliminary data.</text>
</comment>
<dbReference type="SUPFAM" id="SSF57850">
    <property type="entry name" value="RING/U-box"/>
    <property type="match status" value="1"/>
</dbReference>
<dbReference type="InterPro" id="IPR001841">
    <property type="entry name" value="Znf_RING"/>
</dbReference>
<dbReference type="Pfam" id="PF13639">
    <property type="entry name" value="zf-RING_2"/>
    <property type="match status" value="1"/>
</dbReference>
<evidence type="ECO:0000256" key="4">
    <source>
        <dbReference type="ARBA" id="ARBA00023015"/>
    </source>
</evidence>
<proteinExistence type="predicted"/>
<keyword evidence="6" id="KW-0479">Metal-binding</keyword>
<evidence type="ECO:0000313" key="10">
    <source>
        <dbReference type="Proteomes" id="UP000019478"/>
    </source>
</evidence>
<dbReference type="PANTHER" id="PTHR46077">
    <property type="entry name" value="E3 UBIQUITIN-PROTEIN LIGASE TOPORS"/>
    <property type="match status" value="1"/>
</dbReference>
<comment type="catalytic activity">
    <reaction evidence="1">
        <text>S-ubiquitinyl-[E2 ubiquitin-conjugating enzyme]-L-cysteine + [acceptor protein]-L-lysine = [E2 ubiquitin-conjugating enzyme]-L-cysteine + N(6)-ubiquitinyl-[acceptor protein]-L-lysine.</text>
        <dbReference type="EC" id="2.3.2.27"/>
    </reaction>
</comment>
<dbReference type="AlphaFoldDB" id="W9Y6R7"/>
<keyword evidence="4" id="KW-0805">Transcription regulation</keyword>
<dbReference type="GO" id="GO:0061630">
    <property type="term" value="F:ubiquitin protein ligase activity"/>
    <property type="evidence" value="ECO:0007669"/>
    <property type="project" value="UniProtKB-EC"/>
</dbReference>
<protein>
    <recommendedName>
        <fullName evidence="2">RING-type E3 ubiquitin transferase</fullName>
        <ecNumber evidence="2">2.3.2.27</ecNumber>
    </recommendedName>
</protein>
<reference evidence="9 10" key="1">
    <citation type="submission" date="2013-03" db="EMBL/GenBank/DDBJ databases">
        <title>The Genome Sequence of Capronia epimyces CBS 606.96.</title>
        <authorList>
            <consortium name="The Broad Institute Genomics Platform"/>
            <person name="Cuomo C."/>
            <person name="de Hoog S."/>
            <person name="Gorbushina A."/>
            <person name="Walker B."/>
            <person name="Young S.K."/>
            <person name="Zeng Q."/>
            <person name="Gargeya S."/>
            <person name="Fitzgerald M."/>
            <person name="Haas B."/>
            <person name="Abouelleil A."/>
            <person name="Allen A.W."/>
            <person name="Alvarado L."/>
            <person name="Arachchi H.M."/>
            <person name="Berlin A.M."/>
            <person name="Chapman S.B."/>
            <person name="Gainer-Dewar J."/>
            <person name="Goldberg J."/>
            <person name="Griggs A."/>
            <person name="Gujja S."/>
            <person name="Hansen M."/>
            <person name="Howarth C."/>
            <person name="Imamovic A."/>
            <person name="Ireland A."/>
            <person name="Larimer J."/>
            <person name="McCowan C."/>
            <person name="Murphy C."/>
            <person name="Pearson M."/>
            <person name="Poon T.W."/>
            <person name="Priest M."/>
            <person name="Roberts A."/>
            <person name="Saif S."/>
            <person name="Shea T."/>
            <person name="Sisk P."/>
            <person name="Sykes S."/>
            <person name="Wortman J."/>
            <person name="Nusbaum C."/>
            <person name="Birren B."/>
        </authorList>
    </citation>
    <scope>NUCLEOTIDE SEQUENCE [LARGE SCALE GENOMIC DNA]</scope>
    <source>
        <strain evidence="9 10">CBS 606.96</strain>
    </source>
</reference>
<organism evidence="9 10">
    <name type="scientific">Capronia epimyces CBS 606.96</name>
    <dbReference type="NCBI Taxonomy" id="1182542"/>
    <lineage>
        <taxon>Eukaryota</taxon>
        <taxon>Fungi</taxon>
        <taxon>Dikarya</taxon>
        <taxon>Ascomycota</taxon>
        <taxon>Pezizomycotina</taxon>
        <taxon>Eurotiomycetes</taxon>
        <taxon>Chaetothyriomycetidae</taxon>
        <taxon>Chaetothyriales</taxon>
        <taxon>Herpotrichiellaceae</taxon>
        <taxon>Capronia</taxon>
    </lineage>
</organism>
<dbReference type="Proteomes" id="UP000019478">
    <property type="component" value="Unassembled WGS sequence"/>
</dbReference>
<evidence type="ECO:0000256" key="5">
    <source>
        <dbReference type="ARBA" id="ARBA00023163"/>
    </source>
</evidence>
<dbReference type="STRING" id="1182542.W9Y6R7"/>
<dbReference type="GO" id="GO:0006513">
    <property type="term" value="P:protein monoubiquitination"/>
    <property type="evidence" value="ECO:0007669"/>
    <property type="project" value="TreeGrafter"/>
</dbReference>
<evidence type="ECO:0000256" key="6">
    <source>
        <dbReference type="PROSITE-ProRule" id="PRU00175"/>
    </source>
</evidence>
<dbReference type="OrthoDB" id="21204at2759"/>
<dbReference type="PROSITE" id="PS50089">
    <property type="entry name" value="ZF_RING_2"/>
    <property type="match status" value="1"/>
</dbReference>